<accession>A0A2P4Z744</accession>
<dbReference type="AlphaFoldDB" id="A0A2P4Z744"/>
<dbReference type="GeneID" id="29990728"/>
<evidence type="ECO:0000313" key="3">
    <source>
        <dbReference type="Proteomes" id="UP000054821"/>
    </source>
</evidence>
<keyword evidence="3" id="KW-1185">Reference proteome</keyword>
<dbReference type="RefSeq" id="XP_018656150.2">
    <property type="nucleotide sequence ID" value="XM_018810645.2"/>
</dbReference>
<organism evidence="2 3">
    <name type="scientific">Trichoderma gamsii</name>
    <dbReference type="NCBI Taxonomy" id="398673"/>
    <lineage>
        <taxon>Eukaryota</taxon>
        <taxon>Fungi</taxon>
        <taxon>Dikarya</taxon>
        <taxon>Ascomycota</taxon>
        <taxon>Pezizomycotina</taxon>
        <taxon>Sordariomycetes</taxon>
        <taxon>Hypocreomycetidae</taxon>
        <taxon>Hypocreales</taxon>
        <taxon>Hypocreaceae</taxon>
        <taxon>Trichoderma</taxon>
    </lineage>
</organism>
<dbReference type="EMBL" id="JPDN02000083">
    <property type="protein sequence ID" value="PON20115.1"/>
    <property type="molecule type" value="Genomic_DNA"/>
</dbReference>
<feature type="compositionally biased region" description="Acidic residues" evidence="1">
    <location>
        <begin position="68"/>
        <end position="101"/>
    </location>
</feature>
<evidence type="ECO:0000256" key="1">
    <source>
        <dbReference type="SAM" id="MobiDB-lite"/>
    </source>
</evidence>
<dbReference type="STRING" id="398673.A0A2P4Z744"/>
<name>A0A2P4Z744_9HYPO</name>
<sequence>MRRVMLDRRSLEALAGIAEHPTLGPCVQEVEVSTNHLLPLDELHTIEPPSRPFSEIMAWADRRARGEDENDAEEGEEEAIDEETEDEGNISAEEADSDDDDYPHLRGLDETAYRKAFDNQEELIRRGDDIKHLTRAMQKLVNCSTIRITDDNRVWGLRRLQKEIGILPQRCLTFESPKSVELVRQMLHALFAALAEGNTPIDFLEITSGSVIDNANRISPDMLVKPTSAALDNFRLHTLTTLSLILDSKSPVHSATAINWSYDLIQFLDRFPELSDFRIEFGYRDEDRGSLSGSPEWRSSGFNRTDYATYTRFSKLSQLLFISKLEIVHLATFDCTGMELALFLLRHQSTLQDIHLDAIVLIDSDGEIGSWLWLLKKIA</sequence>
<gene>
    <name evidence="2" type="ORF">TGAM01_v211010</name>
</gene>
<feature type="region of interest" description="Disordered" evidence="1">
    <location>
        <begin position="62"/>
        <end position="105"/>
    </location>
</feature>
<comment type="caution">
    <text evidence="2">The sequence shown here is derived from an EMBL/GenBank/DDBJ whole genome shotgun (WGS) entry which is preliminary data.</text>
</comment>
<dbReference type="Proteomes" id="UP000054821">
    <property type="component" value="Unassembled WGS sequence"/>
</dbReference>
<evidence type="ECO:0000313" key="2">
    <source>
        <dbReference type="EMBL" id="PON20115.1"/>
    </source>
</evidence>
<proteinExistence type="predicted"/>
<protein>
    <submittedName>
        <fullName evidence="2">Uncharacterized protein</fullName>
    </submittedName>
</protein>
<reference evidence="2 3" key="1">
    <citation type="journal article" date="2016" name="Genome Announc.">
        <title>Draft Whole-Genome Sequence of Trichoderma gamsii T6085, a Promising Biocontrol Agent of Fusarium Head Blight on Wheat.</title>
        <authorList>
            <person name="Baroncelli R."/>
            <person name="Zapparata A."/>
            <person name="Piaggeschi G."/>
            <person name="Sarrocco S."/>
            <person name="Vannacci G."/>
        </authorList>
    </citation>
    <scope>NUCLEOTIDE SEQUENCE [LARGE SCALE GENOMIC DNA]</scope>
    <source>
        <strain evidence="2 3">T6085</strain>
    </source>
</reference>